<dbReference type="Proteomes" id="UP001168640">
    <property type="component" value="Unassembled WGS sequence"/>
</dbReference>
<evidence type="ECO:0000259" key="2">
    <source>
        <dbReference type="Pfam" id="PF19657"/>
    </source>
</evidence>
<organism evidence="3 4">
    <name type="scientific">Marinobacter suaedae</name>
    <dbReference type="NCBI Taxonomy" id="3057675"/>
    <lineage>
        <taxon>Bacteria</taxon>
        <taxon>Pseudomonadati</taxon>
        <taxon>Pseudomonadota</taxon>
        <taxon>Gammaproteobacteria</taxon>
        <taxon>Pseudomonadales</taxon>
        <taxon>Marinobacteraceae</taxon>
        <taxon>Marinobacter</taxon>
    </lineage>
</organism>
<protein>
    <recommendedName>
        <fullName evidence="2">DUF6160 domain-containing protein</fullName>
    </recommendedName>
</protein>
<feature type="signal peptide" evidence="1">
    <location>
        <begin position="1"/>
        <end position="24"/>
    </location>
</feature>
<gene>
    <name evidence="3" type="ORF">QVZ43_01070</name>
</gene>
<keyword evidence="1" id="KW-0732">Signal</keyword>
<comment type="caution">
    <text evidence="3">The sequence shown here is derived from an EMBL/GenBank/DDBJ whole genome shotgun (WGS) entry which is preliminary data.</text>
</comment>
<dbReference type="Pfam" id="PF19657">
    <property type="entry name" value="DUF6160"/>
    <property type="match status" value="1"/>
</dbReference>
<reference evidence="3" key="1">
    <citation type="submission" date="2023-07" db="EMBL/GenBank/DDBJ databases">
        <title>Marinobacter sp. chi1 genome sequencing and assembly.</title>
        <authorList>
            <person name="Park S."/>
        </authorList>
    </citation>
    <scope>NUCLEOTIDE SEQUENCE</scope>
    <source>
        <strain evidence="3">Chi1</strain>
    </source>
</reference>
<evidence type="ECO:0000313" key="3">
    <source>
        <dbReference type="EMBL" id="MDO3720289.1"/>
    </source>
</evidence>
<feature type="domain" description="DUF6160" evidence="2">
    <location>
        <begin position="10"/>
        <end position="83"/>
    </location>
</feature>
<accession>A0ABT8VWC5</accession>
<feature type="chain" id="PRO_5047138806" description="DUF6160 domain-containing protein" evidence="1">
    <location>
        <begin position="25"/>
        <end position="297"/>
    </location>
</feature>
<name>A0ABT8VWC5_9GAMM</name>
<sequence length="297" mass="31539">MNYTAYGYAALTVFSMGISAVAQAELTPMSDETMGEVTGQAFMEIENFNNVTGSTLDYTRMTLGMEVETRVNIDDVTLGDIDSGADLAASRVALGHIARADGVEYNGQNYLADESVPFEAARPYLELAEDPDPTNPRLVGFRMGFEQARGSVSSVTSSFSGNIGLKITDDSTGVVYDGALFDANSQATDYRATHIGINDAAVTTDCATGTNCAPLSHAQSLIVGQDNNGATDFTSDFFIGFQAEDVPWQSPAGANVINAGKGVYLNLPTSMTVNMSDLATGLPRLRTHRTDLGTNLF</sequence>
<keyword evidence="4" id="KW-1185">Reference proteome</keyword>
<dbReference type="InterPro" id="IPR046158">
    <property type="entry name" value="DUF6160"/>
</dbReference>
<evidence type="ECO:0000313" key="4">
    <source>
        <dbReference type="Proteomes" id="UP001168640"/>
    </source>
</evidence>
<dbReference type="EMBL" id="JAUMIS010000001">
    <property type="protein sequence ID" value="MDO3720289.1"/>
    <property type="molecule type" value="Genomic_DNA"/>
</dbReference>
<proteinExistence type="predicted"/>
<evidence type="ECO:0000256" key="1">
    <source>
        <dbReference type="SAM" id="SignalP"/>
    </source>
</evidence>
<dbReference type="RefSeq" id="WP_302908529.1">
    <property type="nucleotide sequence ID" value="NZ_JAUMIS010000001.1"/>
</dbReference>